<dbReference type="PANTHER" id="PTHR43744">
    <property type="entry name" value="ABC TRANSPORTER PERMEASE PROTEIN MG189-RELATED-RELATED"/>
    <property type="match status" value="1"/>
</dbReference>
<keyword evidence="3" id="KW-1003">Cell membrane</keyword>
<feature type="transmembrane region" description="Helical" evidence="7">
    <location>
        <begin position="150"/>
        <end position="173"/>
    </location>
</feature>
<keyword evidence="2 7" id="KW-0813">Transport</keyword>
<dbReference type="SUPFAM" id="SSF161098">
    <property type="entry name" value="MetI-like"/>
    <property type="match status" value="1"/>
</dbReference>
<sequence>MKHKTVWEKMTLALYRQKMVRMVVYVCLGLWSLTTIYPLFWVINNSLKPSQQVVNDSFSVALSPTVDNYMKAFEQVNIGQSYLNSFIMSGGTVLLTLLCGGMAAYVLSRFQFRLRALIQTTLVASLLIPAFATVVPVFEILKDLQLLNTYWALIIPHTAGFLPFTILVLSAYMATVPKDLEEAAIMDGCNRFSIFWRIMLPVSRPAFITASIFVFLWSYNDLFSALIFVPQEDVRPINVLLTTVSSQYGTDYGLLTAAVTLTLIPVIVLYSVAQRHVIKGLTSGAVKG</sequence>
<evidence type="ECO:0000256" key="5">
    <source>
        <dbReference type="ARBA" id="ARBA00022989"/>
    </source>
</evidence>
<dbReference type="Gene3D" id="1.10.3720.10">
    <property type="entry name" value="MetI-like"/>
    <property type="match status" value="1"/>
</dbReference>
<evidence type="ECO:0000256" key="1">
    <source>
        <dbReference type="ARBA" id="ARBA00004651"/>
    </source>
</evidence>
<feature type="domain" description="ABC transmembrane type-1" evidence="8">
    <location>
        <begin position="82"/>
        <end position="273"/>
    </location>
</feature>
<evidence type="ECO:0000256" key="3">
    <source>
        <dbReference type="ARBA" id="ARBA00022475"/>
    </source>
</evidence>
<evidence type="ECO:0000256" key="7">
    <source>
        <dbReference type="RuleBase" id="RU363032"/>
    </source>
</evidence>
<feature type="transmembrane region" description="Helical" evidence="7">
    <location>
        <begin position="86"/>
        <end position="107"/>
    </location>
</feature>
<protein>
    <submittedName>
        <fullName evidence="9">Carbohydrate ABC transporter permease</fullName>
    </submittedName>
</protein>
<evidence type="ECO:0000313" key="9">
    <source>
        <dbReference type="EMBL" id="MFC7441468.1"/>
    </source>
</evidence>
<keyword evidence="4 7" id="KW-0812">Transmembrane</keyword>
<dbReference type="CDD" id="cd06261">
    <property type="entry name" value="TM_PBP2"/>
    <property type="match status" value="1"/>
</dbReference>
<gene>
    <name evidence="9" type="ORF">ACFQNG_09910</name>
</gene>
<evidence type="ECO:0000313" key="10">
    <source>
        <dbReference type="Proteomes" id="UP001596500"/>
    </source>
</evidence>
<comment type="similarity">
    <text evidence="7">Belongs to the binding-protein-dependent transport system permease family.</text>
</comment>
<dbReference type="PANTHER" id="PTHR43744:SF8">
    <property type="entry name" value="SN-GLYCEROL-3-PHOSPHATE TRANSPORT SYSTEM PERMEASE PROTEIN UGPE"/>
    <property type="match status" value="1"/>
</dbReference>
<dbReference type="Pfam" id="PF00528">
    <property type="entry name" value="BPD_transp_1"/>
    <property type="match status" value="1"/>
</dbReference>
<dbReference type="InterPro" id="IPR000515">
    <property type="entry name" value="MetI-like"/>
</dbReference>
<feature type="transmembrane region" description="Helical" evidence="7">
    <location>
        <begin position="116"/>
        <end position="138"/>
    </location>
</feature>
<dbReference type="EMBL" id="JBHTBW010000023">
    <property type="protein sequence ID" value="MFC7441468.1"/>
    <property type="molecule type" value="Genomic_DNA"/>
</dbReference>
<feature type="transmembrane region" description="Helical" evidence="7">
    <location>
        <begin position="252"/>
        <end position="273"/>
    </location>
</feature>
<comment type="caution">
    <text evidence="9">The sequence shown here is derived from an EMBL/GenBank/DDBJ whole genome shotgun (WGS) entry which is preliminary data.</text>
</comment>
<evidence type="ECO:0000256" key="6">
    <source>
        <dbReference type="ARBA" id="ARBA00023136"/>
    </source>
</evidence>
<keyword evidence="10" id="KW-1185">Reference proteome</keyword>
<feature type="transmembrane region" description="Helical" evidence="7">
    <location>
        <begin position="20"/>
        <end position="43"/>
    </location>
</feature>
<dbReference type="PROSITE" id="PS50928">
    <property type="entry name" value="ABC_TM1"/>
    <property type="match status" value="1"/>
</dbReference>
<accession>A0ABW2RKD5</accession>
<evidence type="ECO:0000256" key="2">
    <source>
        <dbReference type="ARBA" id="ARBA00022448"/>
    </source>
</evidence>
<organism evidence="9 10">
    <name type="scientific">Laceyella putida</name>
    <dbReference type="NCBI Taxonomy" id="110101"/>
    <lineage>
        <taxon>Bacteria</taxon>
        <taxon>Bacillati</taxon>
        <taxon>Bacillota</taxon>
        <taxon>Bacilli</taxon>
        <taxon>Bacillales</taxon>
        <taxon>Thermoactinomycetaceae</taxon>
        <taxon>Laceyella</taxon>
    </lineage>
</organism>
<comment type="subcellular location">
    <subcellularLocation>
        <location evidence="1 7">Cell membrane</location>
        <topology evidence="1 7">Multi-pass membrane protein</topology>
    </subcellularLocation>
</comment>
<keyword evidence="5 7" id="KW-1133">Transmembrane helix</keyword>
<evidence type="ECO:0000259" key="8">
    <source>
        <dbReference type="PROSITE" id="PS50928"/>
    </source>
</evidence>
<name>A0ABW2RKD5_9BACL</name>
<feature type="transmembrane region" description="Helical" evidence="7">
    <location>
        <begin position="194"/>
        <end position="219"/>
    </location>
</feature>
<dbReference type="Proteomes" id="UP001596500">
    <property type="component" value="Unassembled WGS sequence"/>
</dbReference>
<dbReference type="RefSeq" id="WP_379864764.1">
    <property type="nucleotide sequence ID" value="NZ_JBHTBW010000023.1"/>
</dbReference>
<dbReference type="InterPro" id="IPR035906">
    <property type="entry name" value="MetI-like_sf"/>
</dbReference>
<proteinExistence type="inferred from homology"/>
<reference evidence="10" key="1">
    <citation type="journal article" date="2019" name="Int. J. Syst. Evol. Microbiol.">
        <title>The Global Catalogue of Microorganisms (GCM) 10K type strain sequencing project: providing services to taxonomists for standard genome sequencing and annotation.</title>
        <authorList>
            <consortium name="The Broad Institute Genomics Platform"/>
            <consortium name="The Broad Institute Genome Sequencing Center for Infectious Disease"/>
            <person name="Wu L."/>
            <person name="Ma J."/>
        </authorList>
    </citation>
    <scope>NUCLEOTIDE SEQUENCE [LARGE SCALE GENOMIC DNA]</scope>
    <source>
        <strain evidence="10">CGMCC 1.12942</strain>
    </source>
</reference>
<keyword evidence="6 7" id="KW-0472">Membrane</keyword>
<evidence type="ECO:0000256" key="4">
    <source>
        <dbReference type="ARBA" id="ARBA00022692"/>
    </source>
</evidence>